<dbReference type="Proteomes" id="UP000886700">
    <property type="component" value="Unplaced"/>
</dbReference>
<proteinExistence type="inferred from homology"/>
<evidence type="ECO:0000256" key="1">
    <source>
        <dbReference type="ARBA" id="ARBA00006399"/>
    </source>
</evidence>
<organism evidence="2 3">
    <name type="scientific">Mesocricetus auratus</name>
    <name type="common">Golden hamster</name>
    <dbReference type="NCBI Taxonomy" id="10036"/>
    <lineage>
        <taxon>Eukaryota</taxon>
        <taxon>Metazoa</taxon>
        <taxon>Chordata</taxon>
        <taxon>Craniata</taxon>
        <taxon>Vertebrata</taxon>
        <taxon>Euteleostomi</taxon>
        <taxon>Mammalia</taxon>
        <taxon>Eutheria</taxon>
        <taxon>Euarchontoglires</taxon>
        <taxon>Glires</taxon>
        <taxon>Rodentia</taxon>
        <taxon>Myomorpha</taxon>
        <taxon>Muroidea</taxon>
        <taxon>Cricetidae</taxon>
        <taxon>Cricetinae</taxon>
        <taxon>Mesocricetus</taxon>
    </lineage>
</organism>
<accession>A0ABM2X8W4</accession>
<evidence type="ECO:0000313" key="3">
    <source>
        <dbReference type="RefSeq" id="XP_040599284.1"/>
    </source>
</evidence>
<sequence length="131" mass="15201">MAAAPLGLPPVRLNWEKPGYYRDENQRIWKVLSLQFTPDHPTHSNPDDRLSVRLLQVGECCLGHPPPMFSCLDCLPMTWKNLSLELYSGSDARLWIIVEHDWLGDREQLELEMGNKIGRGIHSFPRRMHTR</sequence>
<dbReference type="Gene3D" id="2.40.15.10">
    <property type="entry name" value="TCL1/MTCP1"/>
    <property type="match status" value="1"/>
</dbReference>
<dbReference type="Pfam" id="PF01840">
    <property type="entry name" value="TCL1_MTCP1"/>
    <property type="match status" value="1"/>
</dbReference>
<keyword evidence="2" id="KW-1185">Reference proteome</keyword>
<dbReference type="PANTHER" id="PTHR14060">
    <property type="entry name" value="PROTEIN P13 MTCP-1"/>
    <property type="match status" value="1"/>
</dbReference>
<dbReference type="RefSeq" id="XP_040599284.1">
    <property type="nucleotide sequence ID" value="XM_040743350.1"/>
</dbReference>
<name>A0ABM2X8W4_MESAU</name>
<gene>
    <name evidence="3" type="primary">LOC110340570</name>
</gene>
<dbReference type="InterPro" id="IPR004832">
    <property type="entry name" value="TCL1_MTCP1"/>
</dbReference>
<evidence type="ECO:0000313" key="2">
    <source>
        <dbReference type="Proteomes" id="UP000886700"/>
    </source>
</evidence>
<protein>
    <submittedName>
        <fullName evidence="3">Protein TCL1B2-like</fullName>
    </submittedName>
</protein>
<dbReference type="GeneID" id="110340570"/>
<comment type="similarity">
    <text evidence="1">Belongs to the TCL1 family.</text>
</comment>
<reference evidence="3" key="1">
    <citation type="submission" date="2025-08" db="UniProtKB">
        <authorList>
            <consortium name="RefSeq"/>
        </authorList>
    </citation>
    <scope>IDENTIFICATION</scope>
    <source>
        <tissue evidence="3">Liver</tissue>
    </source>
</reference>
<dbReference type="SUPFAM" id="SSF50904">
    <property type="entry name" value="Oncogene products"/>
    <property type="match status" value="1"/>
</dbReference>
<dbReference type="PANTHER" id="PTHR14060:SF2">
    <property type="entry name" value="T-CELL LEUKEMIA_LYMPHOMA PROTEIN 1B"/>
    <property type="match status" value="1"/>
</dbReference>
<dbReference type="InterPro" id="IPR036672">
    <property type="entry name" value="TCL1_MTCP1_sf"/>
</dbReference>